<dbReference type="GO" id="GO:0020037">
    <property type="term" value="F:heme binding"/>
    <property type="evidence" value="ECO:0007669"/>
    <property type="project" value="InterPro"/>
</dbReference>
<sequence>MRLYPPVPQDSKQVMEDEIWPNGTKVKKRTRVYYNIYAMGRSTELWVEDLKDFNPKRWLERDGNTGDWSFIARDPFSYPMFQAGPRTCLGKLGYNLIYGSSMTSKMKNGFPLTKREVLLRRNPIIE</sequence>
<evidence type="ECO:0000256" key="2">
    <source>
        <dbReference type="ARBA" id="ARBA00010617"/>
    </source>
</evidence>
<dbReference type="SUPFAM" id="SSF48264">
    <property type="entry name" value="Cytochrome P450"/>
    <property type="match status" value="1"/>
</dbReference>
<keyword evidence="4" id="KW-0560">Oxidoreductase</keyword>
<evidence type="ECO:0000256" key="4">
    <source>
        <dbReference type="ARBA" id="ARBA00023002"/>
    </source>
</evidence>
<dbReference type="AlphaFoldDB" id="A0AAN8TUA0"/>
<evidence type="ECO:0000256" key="3">
    <source>
        <dbReference type="ARBA" id="ARBA00022723"/>
    </source>
</evidence>
<dbReference type="GO" id="GO:0005506">
    <property type="term" value="F:iron ion binding"/>
    <property type="evidence" value="ECO:0007669"/>
    <property type="project" value="InterPro"/>
</dbReference>
<dbReference type="GO" id="GO:0004497">
    <property type="term" value="F:monooxygenase activity"/>
    <property type="evidence" value="ECO:0007669"/>
    <property type="project" value="InterPro"/>
</dbReference>
<comment type="similarity">
    <text evidence="2">Belongs to the cytochrome P450 family.</text>
</comment>
<gene>
    <name evidence="6" type="ORF">RDI58_006818</name>
</gene>
<accession>A0AAN8TUA0</accession>
<dbReference type="EMBL" id="JBANQN010000003">
    <property type="protein sequence ID" value="KAK6793365.1"/>
    <property type="molecule type" value="Genomic_DNA"/>
</dbReference>
<proteinExistence type="inferred from homology"/>
<comment type="cofactor">
    <cofactor evidence="1">
        <name>heme</name>
        <dbReference type="ChEBI" id="CHEBI:30413"/>
    </cofactor>
</comment>
<evidence type="ECO:0008006" key="8">
    <source>
        <dbReference type="Google" id="ProtNLM"/>
    </source>
</evidence>
<name>A0AAN8TUA0_SOLBU</name>
<dbReference type="InterPro" id="IPR036396">
    <property type="entry name" value="Cyt_P450_sf"/>
</dbReference>
<evidence type="ECO:0000256" key="1">
    <source>
        <dbReference type="ARBA" id="ARBA00001971"/>
    </source>
</evidence>
<keyword evidence="3" id="KW-0479">Metal-binding</keyword>
<dbReference type="Pfam" id="PF00067">
    <property type="entry name" value="p450"/>
    <property type="match status" value="1"/>
</dbReference>
<evidence type="ECO:0000313" key="7">
    <source>
        <dbReference type="Proteomes" id="UP001371456"/>
    </source>
</evidence>
<comment type="caution">
    <text evidence="6">The sequence shown here is derived from an EMBL/GenBank/DDBJ whole genome shotgun (WGS) entry which is preliminary data.</text>
</comment>
<dbReference type="InterPro" id="IPR001128">
    <property type="entry name" value="Cyt_P450"/>
</dbReference>
<protein>
    <recommendedName>
        <fullName evidence="8">Cytochrome P450</fullName>
    </recommendedName>
</protein>
<evidence type="ECO:0000256" key="5">
    <source>
        <dbReference type="ARBA" id="ARBA00023004"/>
    </source>
</evidence>
<reference evidence="6 7" key="1">
    <citation type="submission" date="2024-02" db="EMBL/GenBank/DDBJ databases">
        <title>de novo genome assembly of Solanum bulbocastanum strain 11H21.</title>
        <authorList>
            <person name="Hosaka A.J."/>
        </authorList>
    </citation>
    <scope>NUCLEOTIDE SEQUENCE [LARGE SCALE GENOMIC DNA]</scope>
    <source>
        <tissue evidence="6">Young leaves</tissue>
    </source>
</reference>
<organism evidence="6 7">
    <name type="scientific">Solanum bulbocastanum</name>
    <name type="common">Wild potato</name>
    <dbReference type="NCBI Taxonomy" id="147425"/>
    <lineage>
        <taxon>Eukaryota</taxon>
        <taxon>Viridiplantae</taxon>
        <taxon>Streptophyta</taxon>
        <taxon>Embryophyta</taxon>
        <taxon>Tracheophyta</taxon>
        <taxon>Spermatophyta</taxon>
        <taxon>Magnoliopsida</taxon>
        <taxon>eudicotyledons</taxon>
        <taxon>Gunneridae</taxon>
        <taxon>Pentapetalae</taxon>
        <taxon>asterids</taxon>
        <taxon>lamiids</taxon>
        <taxon>Solanales</taxon>
        <taxon>Solanaceae</taxon>
        <taxon>Solanoideae</taxon>
        <taxon>Solaneae</taxon>
        <taxon>Solanum</taxon>
    </lineage>
</organism>
<dbReference type="PANTHER" id="PTHR24296">
    <property type="entry name" value="CYTOCHROME P450"/>
    <property type="match status" value="1"/>
</dbReference>
<evidence type="ECO:0000313" key="6">
    <source>
        <dbReference type="EMBL" id="KAK6793365.1"/>
    </source>
</evidence>
<keyword evidence="5" id="KW-0408">Iron</keyword>
<keyword evidence="7" id="KW-1185">Reference proteome</keyword>
<dbReference type="GO" id="GO:0016705">
    <property type="term" value="F:oxidoreductase activity, acting on paired donors, with incorporation or reduction of molecular oxygen"/>
    <property type="evidence" value="ECO:0007669"/>
    <property type="project" value="InterPro"/>
</dbReference>
<dbReference type="Proteomes" id="UP001371456">
    <property type="component" value="Unassembled WGS sequence"/>
</dbReference>
<dbReference type="Gene3D" id="1.10.630.10">
    <property type="entry name" value="Cytochrome P450"/>
    <property type="match status" value="1"/>
</dbReference>